<name>A0A8I5KVK5_HUMAN</name>
<dbReference type="SMR" id="A0A8I5KVK5"/>
<reference evidence="6" key="4">
    <citation type="submission" date="2025-08" db="UniProtKB">
        <authorList>
            <consortium name="Ensembl"/>
        </authorList>
    </citation>
    <scope>IDENTIFICATION</scope>
</reference>
<dbReference type="Proteomes" id="UP000005640">
    <property type="component" value="Chromosome 2"/>
</dbReference>
<protein>
    <submittedName>
        <fullName evidence="6">PNKD metallo-beta-lactamase domain containing</fullName>
    </submittedName>
</protein>
<dbReference type="GeneTree" id="ENSGT00940000158887"/>
<dbReference type="InterPro" id="IPR036866">
    <property type="entry name" value="RibonucZ/Hydroxyglut_hydro"/>
</dbReference>
<keyword evidence="8 9" id="KW-1267">Proteomics identification</keyword>
<dbReference type="Pfam" id="PF16123">
    <property type="entry name" value="HAGH_C"/>
    <property type="match status" value="1"/>
</dbReference>
<dbReference type="InterPro" id="IPR032282">
    <property type="entry name" value="HAGH_C"/>
</dbReference>
<dbReference type="PANTHER" id="PTHR11935:SF116">
    <property type="entry name" value="HYDROLASE PNKD-RELATED"/>
    <property type="match status" value="1"/>
</dbReference>
<dbReference type="OpenTargets" id="ENSG00000127838"/>
<keyword evidence="2" id="KW-0378">Hydrolase</keyword>
<organism evidence="6 7">
    <name type="scientific">Homo sapiens</name>
    <name type="common">Human</name>
    <dbReference type="NCBI Taxonomy" id="9606"/>
    <lineage>
        <taxon>Eukaryota</taxon>
        <taxon>Metazoa</taxon>
        <taxon>Chordata</taxon>
        <taxon>Craniata</taxon>
        <taxon>Vertebrata</taxon>
        <taxon>Euteleostomi</taxon>
        <taxon>Mammalia</taxon>
        <taxon>Eutheria</taxon>
        <taxon>Euarchontoglires</taxon>
        <taxon>Primates</taxon>
        <taxon>Haplorrhini</taxon>
        <taxon>Catarrhini</taxon>
        <taxon>Hominidae</taxon>
        <taxon>Homo</taxon>
    </lineage>
</organism>
<dbReference type="Pfam" id="PF00753">
    <property type="entry name" value="Lactamase_B"/>
    <property type="match status" value="1"/>
</dbReference>
<keyword evidence="7" id="KW-1185">Reference proteome</keyword>
<reference evidence="6" key="5">
    <citation type="submission" date="2025-09" db="UniProtKB">
        <authorList>
            <consortium name="Ensembl"/>
        </authorList>
    </citation>
    <scope>IDENTIFICATION</scope>
</reference>
<reference evidence="6 7" key="3">
    <citation type="journal article" date="2005" name="Nature">
        <title>Generation and annotation of the DNA sequences of human chromosomes 2 and 4.</title>
        <authorList>
            <person name="Hillier L.W."/>
            <person name="Graves T.A."/>
            <person name="Fulton R.S."/>
            <person name="Fulton L.A."/>
            <person name="Pepin K.H."/>
            <person name="Minx P."/>
            <person name="Wagner-McPherson C."/>
            <person name="Layman D."/>
            <person name="Wylie K."/>
            <person name="Sekhon M."/>
            <person name="Becker M.C."/>
            <person name="Fewell G.A."/>
            <person name="Delehaunty K.D."/>
            <person name="Miner T.L."/>
            <person name="Nash W.E."/>
            <person name="Kremitzki C."/>
            <person name="Oddy L."/>
            <person name="Du H."/>
            <person name="Sun H."/>
            <person name="Bradshaw-Cordum H."/>
            <person name="Ali J."/>
            <person name="Carter J."/>
            <person name="Cordes M."/>
            <person name="Harris A."/>
            <person name="Isak A."/>
            <person name="van Brunt A."/>
            <person name="Nguyen C."/>
            <person name="Du F."/>
            <person name="Courtney L."/>
            <person name="Kalicki J."/>
            <person name="Ozersky P."/>
            <person name="Abbott S."/>
            <person name="Armstrong J."/>
            <person name="Belter E.A."/>
            <person name="Caruso L."/>
            <person name="Cedroni M."/>
            <person name="Cotton M."/>
            <person name="Davidson T."/>
            <person name="Desai A."/>
            <person name="Elliott G."/>
            <person name="Erb T."/>
            <person name="Fronick C."/>
            <person name="Gaige T."/>
            <person name="Haakenson W."/>
            <person name="Haglund K."/>
            <person name="Holmes A."/>
            <person name="Harkins R."/>
            <person name="Kim K."/>
            <person name="Kruchowski S.S."/>
            <person name="Strong C.M."/>
            <person name="Grewal N."/>
            <person name="Goyea E."/>
            <person name="Hou S."/>
            <person name="Levy A."/>
            <person name="Martinka S."/>
            <person name="Mead K."/>
            <person name="McLellan M.D."/>
            <person name="Meyer R."/>
            <person name="Randall-Maher J."/>
            <person name="Tomlinson C."/>
            <person name="Dauphin-Kohlberg S."/>
            <person name="Kozlowicz-Reilly A."/>
            <person name="Shah N."/>
            <person name="Swearengen-Shahid S."/>
            <person name="Snider J."/>
            <person name="Strong J.T."/>
            <person name="Thompson J."/>
            <person name="Yoakum M."/>
            <person name="Leonard S."/>
            <person name="Pearman C."/>
            <person name="Trani L."/>
            <person name="Radionenko M."/>
            <person name="Waligorski J.E."/>
            <person name="Wang C."/>
            <person name="Rock S.M."/>
            <person name="Tin-Wollam A.M."/>
            <person name="Maupin R."/>
            <person name="Latreille P."/>
            <person name="Wendl M.C."/>
            <person name="Yang S.P."/>
            <person name="Pohl C."/>
            <person name="Wallis J.W."/>
            <person name="Spieth J."/>
            <person name="Bieri T.A."/>
            <person name="Berkowicz N."/>
            <person name="Nelson J.O."/>
            <person name="Osborne J."/>
            <person name="Ding L."/>
            <person name="Meyer R."/>
            <person name="Sabo A."/>
            <person name="Shotland Y."/>
            <person name="Sinha P."/>
            <person name="Wohldmann P.E."/>
            <person name="Cook L.L."/>
            <person name="Hickenbotham M.T."/>
            <person name="Eldred J."/>
            <person name="Williams D."/>
            <person name="Jones T.A."/>
            <person name="She X."/>
            <person name="Ciccarelli F.D."/>
            <person name="Izaurralde E."/>
            <person name="Taylor J."/>
            <person name="Schmutz J."/>
            <person name="Myers R.M."/>
            <person name="Cox D.R."/>
            <person name="Huang X."/>
            <person name="McPherson J.D."/>
            <person name="Mardis E.R."/>
            <person name="Clifton S.W."/>
            <person name="Warren W.C."/>
            <person name="Chinwalla A.T."/>
            <person name="Eddy S.R."/>
            <person name="Marra M.A."/>
            <person name="Ovcharenko I."/>
            <person name="Furey T.S."/>
            <person name="Miller W."/>
            <person name="Eichler E.E."/>
            <person name="Bork P."/>
            <person name="Suyama M."/>
            <person name="Torrents D."/>
            <person name="Waterston R.H."/>
            <person name="Wilson R.K."/>
        </authorList>
    </citation>
    <scope>NUCLEOTIDE SEQUENCE [LARGE SCALE GENOMIC DNA]</scope>
</reference>
<evidence type="ECO:0000313" key="7">
    <source>
        <dbReference type="Proteomes" id="UP000005640"/>
    </source>
</evidence>
<evidence type="ECO:0000256" key="2">
    <source>
        <dbReference type="ARBA" id="ARBA00022801"/>
    </source>
</evidence>
<evidence type="ECO:0007829" key="9">
    <source>
        <dbReference type="ProteomicsDB" id="A0A8I5KVK5"/>
    </source>
</evidence>
<feature type="region of interest" description="Disordered" evidence="4">
    <location>
        <begin position="32"/>
        <end position="58"/>
    </location>
</feature>
<dbReference type="InterPro" id="IPR001279">
    <property type="entry name" value="Metallo-B-lactamas"/>
</dbReference>
<dbReference type="Gene3D" id="3.60.15.10">
    <property type="entry name" value="Ribonuclease Z/Hydroxyacylglutathione hydrolase-like"/>
    <property type="match status" value="1"/>
</dbReference>
<dbReference type="SUPFAM" id="SSF56281">
    <property type="entry name" value="Metallo-hydrolase/oxidoreductase"/>
    <property type="match status" value="1"/>
</dbReference>
<evidence type="ECO:0000313" key="6">
    <source>
        <dbReference type="Ensembl" id="ENSP00000509580.1"/>
    </source>
</evidence>
<sequence length="258" mass="28160">MAAVVAATALKGRGARNARVLRGILAGATANKASHNRTRALQSHSSPEGKEEPEPLSPELEYIPRKRGKNPMKAVGLACPLCHQDVVSVGRLQIRALATPGHTQGHLVYLLDGEPYKGPSCLFSGDLLFLSGCGRTFEGNAETMLSSLDTVLGLGDDTLLWPGHEYAEENLGFAGVVEPENLARERKMQWVQRQRLERKGTCPSTLGEERSYNPFLRTHCLALQEALGPGPGPTGDDDYSRAQLLEELRRLKDMHKSK</sequence>
<evidence type="ECO:0000256" key="3">
    <source>
        <dbReference type="ARBA" id="ARBA00022833"/>
    </source>
</evidence>
<dbReference type="GO" id="GO:0005739">
    <property type="term" value="C:mitochondrion"/>
    <property type="evidence" value="ECO:0000314"/>
    <property type="project" value="HPA"/>
</dbReference>
<evidence type="ECO:0000259" key="5">
    <source>
        <dbReference type="SMART" id="SM00849"/>
    </source>
</evidence>
<evidence type="ECO:0000256" key="1">
    <source>
        <dbReference type="ARBA" id="ARBA00022723"/>
    </source>
</evidence>
<gene>
    <name evidence="6" type="primary">PNKD</name>
</gene>
<accession>A0A8I5KVK5</accession>
<keyword evidence="3" id="KW-0862">Zinc</keyword>
<feature type="domain" description="Metallo-beta-lactamase" evidence="5">
    <location>
        <begin position="4"/>
        <end position="164"/>
    </location>
</feature>
<dbReference type="GO" id="GO:0016787">
    <property type="term" value="F:hydrolase activity"/>
    <property type="evidence" value="ECO:0007669"/>
    <property type="project" value="UniProtKB-KW"/>
</dbReference>
<reference evidence="6 7" key="1">
    <citation type="journal article" date="2001" name="Nature">
        <title>Initial sequencing and analysis of the human genome.</title>
        <authorList>
            <consortium name="International Human Genome Sequencing Consortium"/>
            <person name="Lander E.S."/>
            <person name="Linton L.M."/>
            <person name="Birren B."/>
            <person name="Nusbaum C."/>
            <person name="Zody M.C."/>
            <person name="Baldwin J."/>
            <person name="Devon K."/>
            <person name="Dewar K."/>
            <person name="Doyle M."/>
            <person name="FitzHugh W."/>
            <person name="Funke R."/>
            <person name="Gage D."/>
            <person name="Harris K."/>
            <person name="Heaford A."/>
            <person name="Howland J."/>
            <person name="Kann L."/>
            <person name="Lehoczky J."/>
            <person name="LeVine R."/>
            <person name="McEwan P."/>
            <person name="McKernan K."/>
            <person name="Meldrim J."/>
            <person name="Mesirov J.P."/>
            <person name="Miranda C."/>
            <person name="Morris W."/>
            <person name="Naylor J."/>
            <person name="Raymond C."/>
            <person name="Rosetti M."/>
            <person name="Santos R."/>
            <person name="Sheridan A."/>
            <person name="Sougnez C."/>
            <person name="Stange-Thomann N."/>
            <person name="Stojanovic N."/>
            <person name="Subramanian A."/>
            <person name="Wyman D."/>
            <person name="Rogers J."/>
            <person name="Sulston J."/>
            <person name="Ainscough R."/>
            <person name="Beck S."/>
            <person name="Bentley D."/>
            <person name="Burton J."/>
            <person name="Clee C."/>
            <person name="Carter N."/>
            <person name="Coulson A."/>
            <person name="Deadman R."/>
            <person name="Deloukas P."/>
            <person name="Dunham A."/>
            <person name="Dunham I."/>
            <person name="Durbin R."/>
            <person name="French L."/>
            <person name="Grafham D."/>
            <person name="Gregory S."/>
            <person name="Hubbard T."/>
            <person name="Humphray S."/>
            <person name="Hunt A."/>
            <person name="Jones M."/>
            <person name="Lloyd C."/>
            <person name="McMurray A."/>
            <person name="Matthews L."/>
            <person name="Mercer S."/>
            <person name="Milne S."/>
            <person name="Mullikin J.C."/>
            <person name="Mungall A."/>
            <person name="Plumb R."/>
            <person name="Ross M."/>
            <person name="Shownkeen R."/>
            <person name="Sims S."/>
            <person name="Waterston R.H."/>
            <person name="Wilson R.K."/>
            <person name="Hillier L.W."/>
            <person name="McPherson J.D."/>
            <person name="Marra M.A."/>
            <person name="Mardis E.R."/>
            <person name="Fulton L.A."/>
            <person name="Chinwalla A.T."/>
            <person name="Pepin K.H."/>
            <person name="Gish W.R."/>
            <person name="Chissoe S.L."/>
            <person name="Wendl M.C."/>
            <person name="Delehaunty K.D."/>
            <person name="Miner T.L."/>
            <person name="Delehaunty A."/>
            <person name="Kramer J.B."/>
            <person name="Cook L.L."/>
            <person name="Fulton R.S."/>
            <person name="Johnson D.L."/>
            <person name="Minx P.J."/>
            <person name="Clifton S.W."/>
            <person name="Hawkins T."/>
            <person name="Branscomb E."/>
            <person name="Predki P."/>
            <person name="Richardson P."/>
            <person name="Wenning S."/>
            <person name="Slezak T."/>
            <person name="Doggett N."/>
            <person name="Cheng J.F."/>
            <person name="Olsen A."/>
            <person name="Lucas S."/>
            <person name="Elkin C."/>
            <person name="Uberbacher E."/>
            <person name="Frazier M."/>
            <person name="Gibbs R.A."/>
            <person name="Muzny D.M."/>
            <person name="Scherer S.E."/>
            <person name="Bouck J.B."/>
            <person name="Sodergren E.J."/>
            <person name="Worley K.C."/>
            <person name="Rives C.M."/>
            <person name="Gorrell J.H."/>
            <person name="Metzker M.L."/>
            <person name="Naylor S.L."/>
            <person name="Kucherlapati R.S."/>
            <person name="Nelson D.L."/>
            <person name="Weinstock G.M."/>
            <person name="Sakaki Y."/>
            <person name="Fujiyama A."/>
            <person name="Hattori M."/>
            <person name="Yada T."/>
            <person name="Toyoda A."/>
            <person name="Itoh T."/>
            <person name="Kawagoe C."/>
            <person name="Watanabe H."/>
            <person name="Totoki Y."/>
            <person name="Taylor T."/>
            <person name="Weissenbach J."/>
            <person name="Heilig R."/>
            <person name="Saurin W."/>
            <person name="Artiguenave F."/>
            <person name="Brottier P."/>
            <person name="Bruls T."/>
            <person name="Pelletier E."/>
            <person name="Robert C."/>
            <person name="Wincker P."/>
            <person name="Smith D.R."/>
            <person name="Doucette-Stamm L."/>
            <person name="Rubenfield M."/>
            <person name="Weinstock K."/>
            <person name="Lee H.M."/>
            <person name="Dubois J."/>
            <person name="Rosenthal A."/>
            <person name="Platzer M."/>
            <person name="Nyakatura G."/>
            <person name="Taudien S."/>
            <person name="Rump A."/>
            <person name="Yang H."/>
            <person name="Yu J."/>
            <person name="Wang J."/>
            <person name="Huang G."/>
            <person name="Gu J."/>
            <person name="Hood L."/>
            <person name="Rowen L."/>
            <person name="Madan A."/>
            <person name="Qin S."/>
            <person name="Davis R.W."/>
            <person name="Federspiel N.A."/>
            <person name="Abola A.P."/>
            <person name="Proctor M.J."/>
            <person name="Myers R.M."/>
            <person name="Schmutz J."/>
            <person name="Dickson M."/>
            <person name="Grimwood J."/>
            <person name="Cox D.R."/>
            <person name="Olson M.V."/>
            <person name="Kaul R."/>
            <person name="Raymond C."/>
            <person name="Shimizu N."/>
            <person name="Kawasaki K."/>
            <person name="Minoshima S."/>
            <person name="Evans G.A."/>
            <person name="Athanasiou M."/>
            <person name="Schultz R."/>
            <person name="Roe B.A."/>
            <person name="Chen F."/>
            <person name="Pan H."/>
            <person name="Ramser J."/>
            <person name="Lehrach H."/>
            <person name="Reinhardt R."/>
            <person name="McCombie W.R."/>
            <person name="de la Bastide M."/>
            <person name="Dedhia N."/>
            <person name="Blocker H."/>
            <person name="Hornischer K."/>
            <person name="Nordsiek G."/>
            <person name="Agarwala R."/>
            <person name="Aravind L."/>
            <person name="Bailey J.A."/>
            <person name="Bateman A."/>
            <person name="Batzoglou S."/>
            <person name="Birney E."/>
            <person name="Bork P."/>
            <person name="Brown D.G."/>
            <person name="Burge C.B."/>
            <person name="Cerutti L."/>
            <person name="Chen H.C."/>
            <person name="Church D."/>
            <person name="Clamp M."/>
            <person name="Copley R.R."/>
            <person name="Doerks T."/>
            <person name="Eddy S.R."/>
            <person name="Eichler E.E."/>
            <person name="Furey T.S."/>
            <person name="Galagan J."/>
            <person name="Gilbert J.G."/>
            <person name="Harmon C."/>
            <person name="Hayashizaki Y."/>
            <person name="Haussler D."/>
            <person name="Hermjakob H."/>
            <person name="Hokamp K."/>
            <person name="Jang W."/>
            <person name="Johnson L.S."/>
            <person name="Jones T.A."/>
            <person name="Kasif S."/>
            <person name="Kaspryzk A."/>
            <person name="Kennedy S."/>
            <person name="Kent W.J."/>
            <person name="Kitts P."/>
            <person name="Koonin E.V."/>
            <person name="Korf I."/>
            <person name="Kulp D."/>
            <person name="Lancet D."/>
            <person name="Lowe T.M."/>
            <person name="McLysaght A."/>
            <person name="Mikkelsen T."/>
            <person name="Moran J.V."/>
            <person name="Mulder N."/>
            <person name="Pollara V.J."/>
            <person name="Ponting C.P."/>
            <person name="Schuler G."/>
            <person name="Schultz J."/>
            <person name="Slater G."/>
            <person name="Smit A.F."/>
            <person name="Stupka E."/>
            <person name="Szustakowski J."/>
            <person name="Thierry-Mieg D."/>
            <person name="Thierry-Mieg J."/>
            <person name="Wagner L."/>
            <person name="Wallis J."/>
            <person name="Wheeler R."/>
            <person name="Williams A."/>
            <person name="Wolf Y.I."/>
            <person name="Wolfe K.H."/>
            <person name="Yang S.P."/>
            <person name="Yeh R.F."/>
            <person name="Collins F."/>
            <person name="Guyer M.S."/>
            <person name="Peterson J."/>
            <person name="Felsenfeld A."/>
            <person name="Wetterstrand K.A."/>
            <person name="Patrinos A."/>
            <person name="Morgan M.J."/>
            <person name="de Jong P."/>
            <person name="Catanese J.J."/>
            <person name="Osoegawa K."/>
            <person name="Shizuya H."/>
            <person name="Choi S."/>
            <person name="Chen Y.J."/>
        </authorList>
    </citation>
    <scope>NUCLEOTIDE SEQUENCE [LARGE SCALE GENOMIC DNA]</scope>
</reference>
<dbReference type="AlphaFoldDB" id="A0A8I5KVK5"/>
<keyword evidence="1" id="KW-0479">Metal-binding</keyword>
<dbReference type="Ensembl" id="ENST00000691220.1">
    <property type="protein sequence ID" value="ENSP00000509580.1"/>
    <property type="gene ID" value="ENSG00000127838.16"/>
</dbReference>
<reference evidence="6 7" key="2">
    <citation type="journal article" date="2004" name="Nature">
        <title>Finishing the euchromatic sequence of the human genome.</title>
        <authorList>
            <consortium name="International Human Genome Sequencing Consortium"/>
        </authorList>
    </citation>
    <scope>NUCLEOTIDE SEQUENCE [LARGE SCALE GENOMIC DNA]</scope>
</reference>
<dbReference type="Ensembl" id="ENST00000691220.1">
    <property type="protein sequence ID" value="ENSP00000509580.1"/>
    <property type="gene ID" value="ENSG00000127838.15"/>
</dbReference>
<evidence type="ECO:0000256" key="4">
    <source>
        <dbReference type="SAM" id="MobiDB-lite"/>
    </source>
</evidence>
<dbReference type="PANTHER" id="PTHR11935">
    <property type="entry name" value="BETA LACTAMASE DOMAIN"/>
    <property type="match status" value="1"/>
</dbReference>
<dbReference type="HGNC" id="HGNC:9153">
    <property type="gene designation" value="PNKD"/>
</dbReference>
<proteinExistence type="evidence at protein level"/>
<dbReference type="EMBL" id="AC021016">
    <property type="status" value="NOT_ANNOTATED_CDS"/>
    <property type="molecule type" value="Genomic_DNA"/>
</dbReference>
<evidence type="ECO:0007829" key="8">
    <source>
        <dbReference type="PeptideAtlas" id="A0A8I5KVK5"/>
    </source>
</evidence>
<dbReference type="GO" id="GO:0046872">
    <property type="term" value="F:metal ion binding"/>
    <property type="evidence" value="ECO:0007669"/>
    <property type="project" value="UniProtKB-KW"/>
</dbReference>
<dbReference type="SMART" id="SM00849">
    <property type="entry name" value="Lactamase_B"/>
    <property type="match status" value="1"/>
</dbReference>
<dbReference type="OrthoDB" id="449487at2759"/>